<dbReference type="SUPFAM" id="SSF48403">
    <property type="entry name" value="Ankyrin repeat"/>
    <property type="match status" value="2"/>
</dbReference>
<dbReference type="AlphaFoldDB" id="A0A9P9INJ2"/>
<accession>A0A9P9INJ2</accession>
<evidence type="ECO:0000256" key="2">
    <source>
        <dbReference type="ARBA" id="ARBA00023043"/>
    </source>
</evidence>
<dbReference type="PANTHER" id="PTHR24123:SF33">
    <property type="entry name" value="PROTEIN HOS4"/>
    <property type="match status" value="1"/>
</dbReference>
<dbReference type="Gene3D" id="1.10.510.10">
    <property type="entry name" value="Transferase(Phosphotransferase) domain 1"/>
    <property type="match status" value="1"/>
</dbReference>
<dbReference type="PANTHER" id="PTHR24123">
    <property type="entry name" value="ANKYRIN REPEAT-CONTAINING"/>
    <property type="match status" value="1"/>
</dbReference>
<feature type="repeat" description="ANK" evidence="3">
    <location>
        <begin position="969"/>
        <end position="1001"/>
    </location>
</feature>
<comment type="caution">
    <text evidence="5">The sequence shown here is derived from an EMBL/GenBank/DDBJ whole genome shotgun (WGS) entry which is preliminary data.</text>
</comment>
<dbReference type="PROSITE" id="PS50297">
    <property type="entry name" value="ANK_REP_REGION"/>
    <property type="match status" value="2"/>
</dbReference>
<feature type="repeat" description="ANK" evidence="3">
    <location>
        <begin position="723"/>
        <end position="752"/>
    </location>
</feature>
<feature type="domain" description="Protein kinase" evidence="4">
    <location>
        <begin position="78"/>
        <end position="440"/>
    </location>
</feature>
<dbReference type="OrthoDB" id="626167at2759"/>
<dbReference type="InterPro" id="IPR000719">
    <property type="entry name" value="Prot_kinase_dom"/>
</dbReference>
<evidence type="ECO:0000256" key="3">
    <source>
        <dbReference type="PROSITE-ProRule" id="PRU00023"/>
    </source>
</evidence>
<keyword evidence="1" id="KW-0677">Repeat</keyword>
<keyword evidence="2 3" id="KW-0040">ANK repeat</keyword>
<dbReference type="InterPro" id="IPR051165">
    <property type="entry name" value="Multifunctional_ANK_Repeat"/>
</dbReference>
<dbReference type="GO" id="GO:0005524">
    <property type="term" value="F:ATP binding"/>
    <property type="evidence" value="ECO:0007669"/>
    <property type="project" value="InterPro"/>
</dbReference>
<dbReference type="Pfam" id="PF00023">
    <property type="entry name" value="Ank"/>
    <property type="match status" value="3"/>
</dbReference>
<protein>
    <recommendedName>
        <fullName evidence="4">Protein kinase domain-containing protein</fullName>
    </recommendedName>
</protein>
<dbReference type="PROSITE" id="PS00108">
    <property type="entry name" value="PROTEIN_KINASE_ST"/>
    <property type="match status" value="1"/>
</dbReference>
<evidence type="ECO:0000313" key="5">
    <source>
        <dbReference type="EMBL" id="KAH7127142.1"/>
    </source>
</evidence>
<dbReference type="SMART" id="SM00248">
    <property type="entry name" value="ANK"/>
    <property type="match status" value="9"/>
</dbReference>
<reference evidence="5" key="1">
    <citation type="journal article" date="2021" name="Nat. Commun.">
        <title>Genetic determinants of endophytism in the Arabidopsis root mycobiome.</title>
        <authorList>
            <person name="Mesny F."/>
            <person name="Miyauchi S."/>
            <person name="Thiergart T."/>
            <person name="Pickel B."/>
            <person name="Atanasova L."/>
            <person name="Karlsson M."/>
            <person name="Huettel B."/>
            <person name="Barry K.W."/>
            <person name="Haridas S."/>
            <person name="Chen C."/>
            <person name="Bauer D."/>
            <person name="Andreopoulos W."/>
            <person name="Pangilinan J."/>
            <person name="LaButti K."/>
            <person name="Riley R."/>
            <person name="Lipzen A."/>
            <person name="Clum A."/>
            <person name="Drula E."/>
            <person name="Henrissat B."/>
            <person name="Kohler A."/>
            <person name="Grigoriev I.V."/>
            <person name="Martin F.M."/>
            <person name="Hacquard S."/>
        </authorList>
    </citation>
    <scope>NUCLEOTIDE SEQUENCE</scope>
    <source>
        <strain evidence="5">MPI-CAGE-CH-0243</strain>
    </source>
</reference>
<dbReference type="Gene3D" id="1.25.40.20">
    <property type="entry name" value="Ankyrin repeat-containing domain"/>
    <property type="match status" value="4"/>
</dbReference>
<proteinExistence type="predicted"/>
<dbReference type="PROSITE" id="PS50088">
    <property type="entry name" value="ANK_REPEAT"/>
    <property type="match status" value="4"/>
</dbReference>
<dbReference type="Pfam" id="PF00069">
    <property type="entry name" value="Pkinase"/>
    <property type="match status" value="1"/>
</dbReference>
<sequence>MPDDFQISSWAPAQEIVQFSANNASKMESGLVENEHSAAREFHSSTNTSLYTTLLDVLSPAAQINLECYKYEDLLNHIGRSLSHGKGSQFETFYARLKIPFDPEDLVNPRSIVVVKRMLREDPKEISVKQRWESVRREFQVLCYPPFRESENIVKLLAFGWERDYAAPILIQEYADLGTLGSYLDRTDVLSRKAQRQLCLDISSGIEALHAADIIHGDIKPANILMFTTEDEKSPRAKIADFGMIISETTSTSEYYLGTPHWTPPETWNGDKIPIKNLKACDVFSLGLVFWAISRNSSSYLDPADDQEQAAFQTTKTIIQRSMDRQSIQNHKHRQKKGLSNLPHILSGLRSSLAHHHASTGTTIETSKPREGSEMLQLALKSLKSRDTQGGEEQNVPGWLGTALTYSLQIDPEARKPVKEIAELLNPDKSRTRTRLHEIANWGMLFNIPLDAQRQVVSELLEQLDRTQECVDVDTVMDLVFCFSEGFGHVADHVAMMAALQIAASAGEWRAATLLVRMGGKISARQQQFFDDCIQVVQPDPEIPKLFLFLNAKSQEKETQETFWNSLLKSEALVRRGQALRDGLTRVLMIGEYIPGTTEELQDLWNRKLHYYVLDQDVEELDRLKAKTRSKHSTWDARSAESFETPLLVASRYGSPATVNFLISVGANPLLANEMGVMPLHMLGMFPTSDIPLMAKKLAPSGFPLNSIGRERMPQVFTRFWGTPLHWAIQMRSLAAVKAMLELGANINFEGDVRAPLELATELYAYEIVELLLDRGAKTSQCRQVGDELKPFPSLHTIGDMSSIHPMILPKRLMHGRRLENSVGLTIRAYLRHGIDIDVVDHAGSTALFSTCLNPAPNDFVLRSLIENGADVPGKHCQAIAMVLGSTKASSGSEATALPKLQILLDHSSYAQVNHYDKTTFTYLHQCASLDLPSMLAAFISHGAIVNAVSLNYRDDHPIDPSQFRSDDRLETPLDMAAALDSPQCVSVLLARGANVNVLTGIEGEGVQNTPLATAVTYGGDRVVDVVMKEKNVTIWLPRVGSETPSVLNLPHFRRLCSVSKRTDIIEFLLWNYKSTFARREVLHATLAGFNPMHGAIALGDKISVQRLLEAGTDPNSQALVGDDPIFKRPTIILGAFLGSDGPVHLAPMREMFPEAFSSVPGEFHRFPQPGPISSIRLALVLRHTPELEWSSRPTPDWLEANLAIIHVLLKAGATVTAADVDVMSSKGDDVVVELLASHVRTENPLLSSEK</sequence>
<dbReference type="SUPFAM" id="SSF56112">
    <property type="entry name" value="Protein kinase-like (PK-like)"/>
    <property type="match status" value="1"/>
</dbReference>
<feature type="repeat" description="ANK" evidence="3">
    <location>
        <begin position="642"/>
        <end position="674"/>
    </location>
</feature>
<dbReference type="InterPro" id="IPR002110">
    <property type="entry name" value="Ankyrin_rpt"/>
</dbReference>
<dbReference type="InterPro" id="IPR008271">
    <property type="entry name" value="Ser/Thr_kinase_AS"/>
</dbReference>
<feature type="repeat" description="ANK" evidence="3">
    <location>
        <begin position="1088"/>
        <end position="1120"/>
    </location>
</feature>
<evidence type="ECO:0000256" key="1">
    <source>
        <dbReference type="ARBA" id="ARBA00022737"/>
    </source>
</evidence>
<name>A0A9P9INJ2_9PLEO</name>
<keyword evidence="6" id="KW-1185">Reference proteome</keyword>
<dbReference type="SMART" id="SM00220">
    <property type="entry name" value="S_TKc"/>
    <property type="match status" value="1"/>
</dbReference>
<organism evidence="5 6">
    <name type="scientific">Dendryphion nanum</name>
    <dbReference type="NCBI Taxonomy" id="256645"/>
    <lineage>
        <taxon>Eukaryota</taxon>
        <taxon>Fungi</taxon>
        <taxon>Dikarya</taxon>
        <taxon>Ascomycota</taxon>
        <taxon>Pezizomycotina</taxon>
        <taxon>Dothideomycetes</taxon>
        <taxon>Pleosporomycetidae</taxon>
        <taxon>Pleosporales</taxon>
        <taxon>Torulaceae</taxon>
        <taxon>Dendryphion</taxon>
    </lineage>
</organism>
<dbReference type="InterPro" id="IPR011009">
    <property type="entry name" value="Kinase-like_dom_sf"/>
</dbReference>
<evidence type="ECO:0000259" key="4">
    <source>
        <dbReference type="PROSITE" id="PS50011"/>
    </source>
</evidence>
<dbReference type="InterPro" id="IPR036770">
    <property type="entry name" value="Ankyrin_rpt-contain_sf"/>
</dbReference>
<gene>
    <name evidence="5" type="ORF">B0J11DRAFT_505851</name>
</gene>
<dbReference type="PROSITE" id="PS50011">
    <property type="entry name" value="PROTEIN_KINASE_DOM"/>
    <property type="match status" value="1"/>
</dbReference>
<dbReference type="GO" id="GO:0004672">
    <property type="term" value="F:protein kinase activity"/>
    <property type="evidence" value="ECO:0007669"/>
    <property type="project" value="InterPro"/>
</dbReference>
<dbReference type="EMBL" id="JAGMWT010000006">
    <property type="protein sequence ID" value="KAH7127142.1"/>
    <property type="molecule type" value="Genomic_DNA"/>
</dbReference>
<dbReference type="Proteomes" id="UP000700596">
    <property type="component" value="Unassembled WGS sequence"/>
</dbReference>
<evidence type="ECO:0000313" key="6">
    <source>
        <dbReference type="Proteomes" id="UP000700596"/>
    </source>
</evidence>